<dbReference type="RefSeq" id="WP_209339653.1">
    <property type="nucleotide sequence ID" value="NZ_JAGIQL010000030.1"/>
</dbReference>
<evidence type="ECO:0000256" key="2">
    <source>
        <dbReference type="ARBA" id="ARBA00030171"/>
    </source>
</evidence>
<name>A0A940MDC6_9ACTN</name>
<feature type="signal peptide" evidence="3">
    <location>
        <begin position="1"/>
        <end position="39"/>
    </location>
</feature>
<dbReference type="SUPFAM" id="SSF56601">
    <property type="entry name" value="beta-lactamase/transpeptidase-like"/>
    <property type="match status" value="1"/>
</dbReference>
<reference evidence="5" key="1">
    <citation type="submission" date="2021-03" db="EMBL/GenBank/DDBJ databases">
        <title>Whole genome sequence of Streptomyces bomunensis MMS17-BM035.</title>
        <authorList>
            <person name="Lee J.H."/>
        </authorList>
    </citation>
    <scope>NUCLEOTIDE SEQUENCE</scope>
    <source>
        <strain evidence="5">MMS17-BM035</strain>
    </source>
</reference>
<dbReference type="InterPro" id="IPR006311">
    <property type="entry name" value="TAT_signal"/>
</dbReference>
<comment type="caution">
    <text evidence="5">The sequence shown here is derived from an EMBL/GenBank/DDBJ whole genome shotgun (WGS) entry which is preliminary data.</text>
</comment>
<evidence type="ECO:0000259" key="4">
    <source>
        <dbReference type="Pfam" id="PF13354"/>
    </source>
</evidence>
<dbReference type="Gene3D" id="3.40.710.10">
    <property type="entry name" value="DD-peptidase/beta-lactamase superfamily"/>
    <property type="match status" value="1"/>
</dbReference>
<feature type="domain" description="Beta-lactamase class A catalytic" evidence="4">
    <location>
        <begin position="124"/>
        <end position="260"/>
    </location>
</feature>
<evidence type="ECO:0000256" key="3">
    <source>
        <dbReference type="SAM" id="SignalP"/>
    </source>
</evidence>
<dbReference type="Proteomes" id="UP000670475">
    <property type="component" value="Unassembled WGS sequence"/>
</dbReference>
<sequence length="290" mass="29713">MPRPLSTTHAPVRRRRLLGTSAAVALLLAGWTAADDAFAASPAHGRAAAAPPEGSVHEIPITLSKDSSASLSVAALDLTDGRRAGYGTASEPVHDTASIVKVDILAALLLQAQDAGRPLTAKQKSLAGDMIRASDNKATDALWDTIGGTSGLTRANHRIGLGHTTAGAGGLWGLTQTTSHDQLTLLSAVYGGHSPLSASSRTYARTLMSQVEKDQRWGVSAAGSAEGLKNGWLPRSATKKWDINSIGLVTVGGHRVLLAALSSGNADMPAGVSLVEKGARAAVTSLGLRG</sequence>
<dbReference type="PANTHER" id="PTHR35333">
    <property type="entry name" value="BETA-LACTAMASE"/>
    <property type="match status" value="1"/>
</dbReference>
<feature type="chain" id="PRO_5036723968" description="Beta-lactamase" evidence="3">
    <location>
        <begin position="40"/>
        <end position="290"/>
    </location>
</feature>
<dbReference type="AlphaFoldDB" id="A0A940MDC6"/>
<keyword evidence="5" id="KW-0378">Hydrolase</keyword>
<dbReference type="InterPro" id="IPR045155">
    <property type="entry name" value="Beta-lactam_cat"/>
</dbReference>
<keyword evidence="3" id="KW-0732">Signal</keyword>
<evidence type="ECO:0000313" key="5">
    <source>
        <dbReference type="EMBL" id="MBP0457895.1"/>
    </source>
</evidence>
<keyword evidence="6" id="KW-1185">Reference proteome</keyword>
<dbReference type="GO" id="GO:0030655">
    <property type="term" value="P:beta-lactam antibiotic catabolic process"/>
    <property type="evidence" value="ECO:0007669"/>
    <property type="project" value="InterPro"/>
</dbReference>
<evidence type="ECO:0000313" key="6">
    <source>
        <dbReference type="Proteomes" id="UP000670475"/>
    </source>
</evidence>
<dbReference type="Pfam" id="PF13354">
    <property type="entry name" value="Beta-lactamase2"/>
    <property type="match status" value="1"/>
</dbReference>
<protein>
    <recommendedName>
        <fullName evidence="1">Beta-lactamase</fullName>
    </recommendedName>
    <alternativeName>
        <fullName evidence="2">Penicillinase</fullName>
    </alternativeName>
</protein>
<dbReference type="InterPro" id="IPR012338">
    <property type="entry name" value="Beta-lactam/transpept-like"/>
</dbReference>
<accession>A0A940MDC6</accession>
<dbReference type="EMBL" id="JAGIQL010000030">
    <property type="protein sequence ID" value="MBP0457895.1"/>
    <property type="molecule type" value="Genomic_DNA"/>
</dbReference>
<dbReference type="PANTHER" id="PTHR35333:SF3">
    <property type="entry name" value="BETA-LACTAMASE-TYPE TRANSPEPTIDASE FOLD CONTAINING PROTEIN"/>
    <property type="match status" value="1"/>
</dbReference>
<dbReference type="GO" id="GO:0046677">
    <property type="term" value="P:response to antibiotic"/>
    <property type="evidence" value="ECO:0007669"/>
    <property type="project" value="InterPro"/>
</dbReference>
<gene>
    <name evidence="5" type="ORF">JFN87_10335</name>
</gene>
<proteinExistence type="predicted"/>
<dbReference type="InterPro" id="IPR000871">
    <property type="entry name" value="Beta-lactam_class-A"/>
</dbReference>
<organism evidence="5 6">
    <name type="scientific">Streptomyces montanisoli</name>
    <dbReference type="NCBI Taxonomy" id="2798581"/>
    <lineage>
        <taxon>Bacteria</taxon>
        <taxon>Bacillati</taxon>
        <taxon>Actinomycetota</taxon>
        <taxon>Actinomycetes</taxon>
        <taxon>Kitasatosporales</taxon>
        <taxon>Streptomycetaceae</taxon>
        <taxon>Streptomyces</taxon>
    </lineage>
</organism>
<dbReference type="PROSITE" id="PS51318">
    <property type="entry name" value="TAT"/>
    <property type="match status" value="1"/>
</dbReference>
<dbReference type="GO" id="GO:0008800">
    <property type="term" value="F:beta-lactamase activity"/>
    <property type="evidence" value="ECO:0007669"/>
    <property type="project" value="InterPro"/>
</dbReference>
<evidence type="ECO:0000256" key="1">
    <source>
        <dbReference type="ARBA" id="ARBA00018879"/>
    </source>
</evidence>